<name>A0A0G1QA23_9BACT</name>
<protein>
    <submittedName>
        <fullName evidence="2">Uncharacterized protein</fullName>
    </submittedName>
</protein>
<gene>
    <name evidence="2" type="ORF">UX57_C0002G0001</name>
</gene>
<feature type="compositionally biased region" description="Basic and acidic residues" evidence="1">
    <location>
        <begin position="185"/>
        <end position="196"/>
    </location>
</feature>
<evidence type="ECO:0000313" key="3">
    <source>
        <dbReference type="Proteomes" id="UP000034795"/>
    </source>
</evidence>
<organism evidence="2 3">
    <name type="scientific">Candidatus Uhrbacteria bacterium GW2011_GWE2_46_68</name>
    <dbReference type="NCBI Taxonomy" id="1618994"/>
    <lineage>
        <taxon>Bacteria</taxon>
        <taxon>Candidatus Uhriibacteriota</taxon>
    </lineage>
</organism>
<feature type="compositionally biased region" description="Acidic residues" evidence="1">
    <location>
        <begin position="306"/>
        <end position="318"/>
    </location>
</feature>
<evidence type="ECO:0000256" key="1">
    <source>
        <dbReference type="SAM" id="MobiDB-lite"/>
    </source>
</evidence>
<dbReference type="AlphaFoldDB" id="A0A0G1QA23"/>
<dbReference type="PATRIC" id="fig|1618994.3.peg.81"/>
<feature type="region of interest" description="Disordered" evidence="1">
    <location>
        <begin position="184"/>
        <end position="239"/>
    </location>
</feature>
<proteinExistence type="predicted"/>
<feature type="compositionally biased region" description="Basic and acidic residues" evidence="1">
    <location>
        <begin position="150"/>
        <end position="163"/>
    </location>
</feature>
<feature type="region of interest" description="Disordered" evidence="1">
    <location>
        <begin position="136"/>
        <end position="166"/>
    </location>
</feature>
<evidence type="ECO:0000313" key="2">
    <source>
        <dbReference type="EMBL" id="KKU41632.1"/>
    </source>
</evidence>
<dbReference type="Proteomes" id="UP000034795">
    <property type="component" value="Unassembled WGS sequence"/>
</dbReference>
<comment type="caution">
    <text evidence="2">The sequence shown here is derived from an EMBL/GenBank/DDBJ whole genome shotgun (WGS) entry which is preliminary data.</text>
</comment>
<reference evidence="2 3" key="1">
    <citation type="journal article" date="2015" name="Nature">
        <title>rRNA introns, odd ribosomes, and small enigmatic genomes across a large radiation of phyla.</title>
        <authorList>
            <person name="Brown C.T."/>
            <person name="Hug L.A."/>
            <person name="Thomas B.C."/>
            <person name="Sharon I."/>
            <person name="Castelle C.J."/>
            <person name="Singh A."/>
            <person name="Wilkins M.J."/>
            <person name="Williams K.H."/>
            <person name="Banfield J.F."/>
        </authorList>
    </citation>
    <scope>NUCLEOTIDE SEQUENCE [LARGE SCALE GENOMIC DNA]</scope>
</reference>
<feature type="region of interest" description="Disordered" evidence="1">
    <location>
        <begin position="298"/>
        <end position="318"/>
    </location>
</feature>
<feature type="non-terminal residue" evidence="2">
    <location>
        <position position="1"/>
    </location>
</feature>
<accession>A0A0G1QA23</accession>
<dbReference type="EMBL" id="LCMS01000002">
    <property type="protein sequence ID" value="KKU41632.1"/>
    <property type="molecule type" value="Genomic_DNA"/>
</dbReference>
<sequence>IDKKTPGAKLNGGRFVKTGMYRYRGANGCLPLLAVAAGTTRGGNLADPVAGIGVGHGDRPGIGAPVHGGFLELIGGGVAIGVDRSSAVHTRVPKVHERDRLAMLGGEADLFRVWGKRGEHLVVPVAFDVGEGRVGHHTHPGIGDDGDSVSGDRHDPNRGDTHALPHMRSHPSIEVVDAHLGGRQGRGDLAAKDRGVLHTTGGDRGFDDAGGRGSGSGRDDSKDWGRSWADGGNSTGRGGLGIAPSRFGMSLSQHSALLGFDALGIGLTRERDRLMYQAGGVRILICLELITQDVIRGGVLGKGGGDEEEGDEEESEHG</sequence>